<name>A0A812NTZ8_9DINO</name>
<dbReference type="EMBL" id="CAJNDS010002117">
    <property type="protein sequence ID" value="CAE7336533.1"/>
    <property type="molecule type" value="Genomic_DNA"/>
</dbReference>
<dbReference type="AlphaFoldDB" id="A0A812NTZ8"/>
<evidence type="ECO:0000313" key="1">
    <source>
        <dbReference type="EMBL" id="CAE7336533.1"/>
    </source>
</evidence>
<dbReference type="Proteomes" id="UP000604046">
    <property type="component" value="Unassembled WGS sequence"/>
</dbReference>
<keyword evidence="2" id="KW-1185">Reference proteome</keyword>
<comment type="caution">
    <text evidence="1">The sequence shown here is derived from an EMBL/GenBank/DDBJ whole genome shotgun (WGS) entry which is preliminary data.</text>
</comment>
<evidence type="ECO:0000313" key="2">
    <source>
        <dbReference type="Proteomes" id="UP000604046"/>
    </source>
</evidence>
<gene>
    <name evidence="1" type="ORF">SNAT2548_LOCUS17610</name>
</gene>
<reference evidence="1" key="1">
    <citation type="submission" date="2021-02" db="EMBL/GenBank/DDBJ databases">
        <authorList>
            <person name="Dougan E. K."/>
            <person name="Rhodes N."/>
            <person name="Thang M."/>
            <person name="Chan C."/>
        </authorList>
    </citation>
    <scope>NUCLEOTIDE SEQUENCE</scope>
</reference>
<organism evidence="1 2">
    <name type="scientific">Symbiodinium natans</name>
    <dbReference type="NCBI Taxonomy" id="878477"/>
    <lineage>
        <taxon>Eukaryota</taxon>
        <taxon>Sar</taxon>
        <taxon>Alveolata</taxon>
        <taxon>Dinophyceae</taxon>
        <taxon>Suessiales</taxon>
        <taxon>Symbiodiniaceae</taxon>
        <taxon>Symbiodinium</taxon>
    </lineage>
</organism>
<sequence>MKLKCCNADQAAHAEPLRSLKLQDWQRNPCGALRFLSAGWVEASQILQLLLAASIQTNVFHFHALSGAVSRAKPWPRALQMLCSVGNHPEVAADAVSLNAAIRAGAKGQRLTPIEATNQVQA</sequence>
<accession>A0A812NTZ8</accession>
<proteinExistence type="predicted"/>
<protein>
    <submittedName>
        <fullName evidence="1">Uncharacterized protein</fullName>
    </submittedName>
</protein>